<keyword evidence="11" id="KW-0204">Cytolysis</keyword>
<feature type="signal peptide" evidence="24">
    <location>
        <begin position="1"/>
        <end position="22"/>
    </location>
</feature>
<keyword evidence="12" id="KW-0391">Immunity</keyword>
<evidence type="ECO:0000256" key="1">
    <source>
        <dbReference type="ARBA" id="ARBA00004276"/>
    </source>
</evidence>
<dbReference type="InterPro" id="IPR002172">
    <property type="entry name" value="LDrepeatLR_classA_rpt"/>
</dbReference>
<sequence length="597" mass="66985">MLTIHAVLGLIYAFCILECSSSCSQQSESSSDKVLDRLRREVNAPSPINCQLSAWSEWSTCDPCTQQKYRSRSIERFGQFGGKQCFDSLGDIKRCKPDKPCEEEEIDCGIDFKCDTGRCIKNRLLCNTDNDCGDFSDELCEDTDPKPTCRNMDLELSEIGRTAGDGINILGMDTRSNPFDNEYFHGLCERVRDGNTRQYYRKPWNTATVVYQTRLDKSFTTETYEDSMSLITDMVQKSTESSEAGLSIKTIPNSEERKVSNITANIGFHSSKNESLHIIKEFSHQKNKSFLKVSGQIQLGTFLMRSRDLMLTSPFLDDVKNLPVDYDKGEYFSFLETYGTHYTASGTVGGKYELIYVLDNTILKAKDITTKEVSECLGYNLNAQLTDKNIDVKAIVNNPKCDELGSTTTGEKPQSAMIDKIISLVEGGTITYATTLEEKISKEYKIVDVNDYVNWASSFTDAPVIIKRKPAPIYQLIPVKMKDAHEKKQLLERAIEDYLTEFSVCKCQPCQNGGTALLVDGECLCKCPLYFEGIACQTLKSEILQNSNPPVDGRWGCWSSWSQCIGGERTQSRQCNNPAPQNGGKHCDGDNIRKSPC</sequence>
<evidence type="ECO:0000256" key="23">
    <source>
        <dbReference type="SAM" id="MobiDB-lite"/>
    </source>
</evidence>
<evidence type="ECO:0000256" key="14">
    <source>
        <dbReference type="ARBA" id="ARBA00023058"/>
    </source>
</evidence>
<accession>A0A6P7XFD0</accession>
<dbReference type="InterPro" id="IPR036383">
    <property type="entry name" value="TSP1_rpt_sf"/>
</dbReference>
<evidence type="ECO:0000256" key="20">
    <source>
        <dbReference type="ARBA" id="ARBA00093294"/>
    </source>
</evidence>
<name>A0A6P7XFD0_9AMPH</name>
<dbReference type="SUPFAM" id="SSF57196">
    <property type="entry name" value="EGF/Laminin"/>
    <property type="match status" value="1"/>
</dbReference>
<dbReference type="InterPro" id="IPR020863">
    <property type="entry name" value="MACPF_CS"/>
</dbReference>
<evidence type="ECO:0000313" key="26">
    <source>
        <dbReference type="Proteomes" id="UP000515156"/>
    </source>
</evidence>
<feature type="region of interest" description="Disordered" evidence="23">
    <location>
        <begin position="571"/>
        <end position="597"/>
    </location>
</feature>
<reference evidence="27" key="1">
    <citation type="submission" date="2025-08" db="UniProtKB">
        <authorList>
            <consortium name="RefSeq"/>
        </authorList>
    </citation>
    <scope>IDENTIFICATION</scope>
</reference>
<dbReference type="FunCoup" id="A0A6P7XFD0">
    <property type="interactions" value="243"/>
</dbReference>
<dbReference type="SMART" id="SM00192">
    <property type="entry name" value="LDLa"/>
    <property type="match status" value="1"/>
</dbReference>
<dbReference type="SUPFAM" id="SSF82895">
    <property type="entry name" value="TSP-1 type 1 repeat"/>
    <property type="match status" value="2"/>
</dbReference>
<evidence type="ECO:0000256" key="13">
    <source>
        <dbReference type="ARBA" id="ARBA00022875"/>
    </source>
</evidence>
<dbReference type="InterPro" id="IPR001862">
    <property type="entry name" value="MAC_perforin"/>
</dbReference>
<organism evidence="26 27">
    <name type="scientific">Microcaecilia unicolor</name>
    <dbReference type="NCBI Taxonomy" id="1415580"/>
    <lineage>
        <taxon>Eukaryota</taxon>
        <taxon>Metazoa</taxon>
        <taxon>Chordata</taxon>
        <taxon>Craniata</taxon>
        <taxon>Vertebrata</taxon>
        <taxon>Euteleostomi</taxon>
        <taxon>Amphibia</taxon>
        <taxon>Gymnophiona</taxon>
        <taxon>Siphonopidae</taxon>
        <taxon>Microcaecilia</taxon>
    </lineage>
</organism>
<dbReference type="CDD" id="cd00112">
    <property type="entry name" value="LDLa"/>
    <property type="match status" value="1"/>
</dbReference>
<dbReference type="Pfam" id="PF01823">
    <property type="entry name" value="MACPF"/>
    <property type="match status" value="1"/>
</dbReference>
<dbReference type="GO" id="GO:0044218">
    <property type="term" value="C:other organism cell membrane"/>
    <property type="evidence" value="ECO:0007669"/>
    <property type="project" value="UniProtKB-KW"/>
</dbReference>
<dbReference type="PROSITE" id="PS00279">
    <property type="entry name" value="MACPF_1"/>
    <property type="match status" value="1"/>
</dbReference>
<keyword evidence="9" id="KW-0399">Innate immunity</keyword>
<dbReference type="OrthoDB" id="10037824at2759"/>
<dbReference type="InParanoid" id="A0A6P7XFD0"/>
<keyword evidence="13" id="KW-0180">Complement pathway</keyword>
<keyword evidence="16 22" id="KW-1015">Disulfide bond</keyword>
<dbReference type="CTD" id="735"/>
<evidence type="ECO:0000256" key="15">
    <source>
        <dbReference type="ARBA" id="ARBA00023136"/>
    </source>
</evidence>
<dbReference type="SMART" id="SM00209">
    <property type="entry name" value="TSP1"/>
    <property type="match status" value="2"/>
</dbReference>
<evidence type="ECO:0000256" key="9">
    <source>
        <dbReference type="ARBA" id="ARBA00022588"/>
    </source>
</evidence>
<keyword evidence="5" id="KW-1134">Transmembrane beta strand</keyword>
<evidence type="ECO:0000256" key="18">
    <source>
        <dbReference type="ARBA" id="ARBA00023180"/>
    </source>
</evidence>
<dbReference type="Gene3D" id="4.10.400.10">
    <property type="entry name" value="Low-density Lipoprotein Receptor"/>
    <property type="match status" value="1"/>
</dbReference>
<comment type="subcellular location">
    <subcellularLocation>
        <location evidence="2">Secreted</location>
    </subcellularLocation>
    <subcellularLocation>
        <location evidence="1">Target cell membrane</location>
        <topology evidence="1">Multi-pass membrane protein</topology>
    </subcellularLocation>
</comment>
<keyword evidence="24" id="KW-0732">Signal</keyword>
<dbReference type="SUPFAM" id="SSF57424">
    <property type="entry name" value="LDL receptor-like module"/>
    <property type="match status" value="1"/>
</dbReference>
<evidence type="ECO:0000256" key="19">
    <source>
        <dbReference type="ARBA" id="ARBA00023298"/>
    </source>
</evidence>
<dbReference type="Gene3D" id="2.10.25.10">
    <property type="entry name" value="Laminin"/>
    <property type="match status" value="1"/>
</dbReference>
<dbReference type="Pfam" id="PF00090">
    <property type="entry name" value="TSP_1"/>
    <property type="match status" value="2"/>
</dbReference>
<dbReference type="AlphaFoldDB" id="A0A6P7XFD0"/>
<dbReference type="InterPro" id="IPR023415">
    <property type="entry name" value="LDLR_class-A_CS"/>
</dbReference>
<dbReference type="InterPro" id="IPR020864">
    <property type="entry name" value="MACPF"/>
</dbReference>
<keyword evidence="6" id="KW-0964">Secreted</keyword>
<dbReference type="PROSITE" id="PS51412">
    <property type="entry name" value="MACPF_2"/>
    <property type="match status" value="1"/>
</dbReference>
<dbReference type="Gene3D" id="2.20.100.10">
    <property type="entry name" value="Thrombospondin type-1 (TSP1) repeat"/>
    <property type="match status" value="2"/>
</dbReference>
<evidence type="ECO:0000256" key="3">
    <source>
        <dbReference type="ARBA" id="ARBA00009214"/>
    </source>
</evidence>
<dbReference type="SMART" id="SM00457">
    <property type="entry name" value="MACPF"/>
    <property type="match status" value="1"/>
</dbReference>
<dbReference type="InterPro" id="IPR036055">
    <property type="entry name" value="LDL_receptor-like_sf"/>
</dbReference>
<dbReference type="KEGG" id="muo:115462954"/>
<dbReference type="GO" id="GO:0006957">
    <property type="term" value="P:complement activation, alternative pathway"/>
    <property type="evidence" value="ECO:0007669"/>
    <property type="project" value="UniProtKB-KW"/>
</dbReference>
<evidence type="ECO:0000256" key="7">
    <source>
        <dbReference type="ARBA" id="ARBA00022536"/>
    </source>
</evidence>
<evidence type="ECO:0000256" key="22">
    <source>
        <dbReference type="PROSITE-ProRule" id="PRU00124"/>
    </source>
</evidence>
<keyword evidence="18" id="KW-0325">Glycoprotein</keyword>
<comment type="similarity">
    <text evidence="3">Belongs to the complement C6/C7/C8/C9 family.</text>
</comment>
<dbReference type="PROSITE" id="PS01209">
    <property type="entry name" value="LDLRA_1"/>
    <property type="match status" value="1"/>
</dbReference>
<dbReference type="RefSeq" id="XP_030048929.1">
    <property type="nucleotide sequence ID" value="XM_030193069.1"/>
</dbReference>
<feature type="chain" id="PRO_5027535565" description="Complement component C9" evidence="24">
    <location>
        <begin position="23"/>
        <end position="597"/>
    </location>
</feature>
<dbReference type="PANTHER" id="PTHR45742:SF3">
    <property type="entry name" value="COMPLEMENT COMPONENT C9"/>
    <property type="match status" value="1"/>
</dbReference>
<dbReference type="GO" id="GO:0031640">
    <property type="term" value="P:killing of cells of another organism"/>
    <property type="evidence" value="ECO:0007669"/>
    <property type="project" value="UniProtKB-KW"/>
</dbReference>
<evidence type="ECO:0000313" key="27">
    <source>
        <dbReference type="RefSeq" id="XP_030048929.1"/>
    </source>
</evidence>
<dbReference type="GeneID" id="115462954"/>
<evidence type="ECO:0000256" key="11">
    <source>
        <dbReference type="ARBA" id="ARBA00022852"/>
    </source>
</evidence>
<gene>
    <name evidence="27" type="primary">C9</name>
</gene>
<feature type="disulfide bond" evidence="22">
    <location>
        <begin position="114"/>
        <end position="132"/>
    </location>
</feature>
<feature type="domain" description="MACPF" evidence="25">
    <location>
        <begin position="145"/>
        <end position="506"/>
    </location>
</feature>
<dbReference type="InterPro" id="IPR000884">
    <property type="entry name" value="TSP1_rpt"/>
</dbReference>
<dbReference type="PANTHER" id="PTHR45742">
    <property type="entry name" value="COMPLEMENT COMPONENT C6"/>
    <property type="match status" value="1"/>
</dbReference>
<keyword evidence="17" id="KW-0179">Complement alternate pathway</keyword>
<dbReference type="PROSITE" id="PS50092">
    <property type="entry name" value="TSP1"/>
    <property type="match status" value="2"/>
</dbReference>
<keyword evidence="8" id="KW-1052">Target cell membrane</keyword>
<evidence type="ECO:0000256" key="8">
    <source>
        <dbReference type="ARBA" id="ARBA00022537"/>
    </source>
</evidence>
<keyword evidence="7" id="KW-0245">EGF-like domain</keyword>
<evidence type="ECO:0000256" key="10">
    <source>
        <dbReference type="ARBA" id="ARBA00022692"/>
    </source>
</evidence>
<dbReference type="PRINTS" id="PR00764">
    <property type="entry name" value="COMPLEMENTC9"/>
</dbReference>
<evidence type="ECO:0000256" key="16">
    <source>
        <dbReference type="ARBA" id="ARBA00023157"/>
    </source>
</evidence>
<keyword evidence="26" id="KW-1185">Reference proteome</keyword>
<feature type="compositionally biased region" description="Basic and acidic residues" evidence="23">
    <location>
        <begin position="585"/>
        <end position="597"/>
    </location>
</feature>
<keyword evidence="15" id="KW-0472">Membrane</keyword>
<evidence type="ECO:0000256" key="17">
    <source>
        <dbReference type="ARBA" id="ARBA00023162"/>
    </source>
</evidence>
<dbReference type="GO" id="GO:0006958">
    <property type="term" value="P:complement activation, classical pathway"/>
    <property type="evidence" value="ECO:0007669"/>
    <property type="project" value="UniProtKB-KW"/>
</dbReference>
<proteinExistence type="inferred from homology"/>
<dbReference type="Proteomes" id="UP000515156">
    <property type="component" value="Chromosome 2"/>
</dbReference>
<evidence type="ECO:0000256" key="2">
    <source>
        <dbReference type="ARBA" id="ARBA00004613"/>
    </source>
</evidence>
<keyword evidence="19" id="KW-1053">Target membrane</keyword>
<dbReference type="GO" id="GO:0005579">
    <property type="term" value="C:membrane attack complex"/>
    <property type="evidence" value="ECO:0007669"/>
    <property type="project" value="UniProtKB-KW"/>
</dbReference>
<protein>
    <recommendedName>
        <fullName evidence="4">Complement component C9</fullName>
    </recommendedName>
</protein>
<evidence type="ECO:0000256" key="6">
    <source>
        <dbReference type="ARBA" id="ARBA00022525"/>
    </source>
</evidence>
<evidence type="ECO:0000256" key="24">
    <source>
        <dbReference type="SAM" id="SignalP"/>
    </source>
</evidence>
<comment type="caution">
    <text evidence="22">Lacks conserved residue(s) required for the propagation of feature annotation.</text>
</comment>
<evidence type="ECO:0000256" key="12">
    <source>
        <dbReference type="ARBA" id="ARBA00022859"/>
    </source>
</evidence>
<comment type="subunit">
    <text evidence="21">Homooligomer; about 20 C9 chains oligomerize to give rise to a huge beta-barrel that forms a 100 Angstrom diameter pore in target membranes. Component of the membrane attack complex (MAC), composed of complement C5b, C6, C7, C8A, C8B, C8G and multiple copies of the pore-forming subunit C9.</text>
</comment>
<dbReference type="PROSITE" id="PS50068">
    <property type="entry name" value="LDLRA_2"/>
    <property type="match status" value="1"/>
</dbReference>
<evidence type="ECO:0000259" key="25">
    <source>
        <dbReference type="PROSITE" id="PS51412"/>
    </source>
</evidence>
<evidence type="ECO:0000256" key="4">
    <source>
        <dbReference type="ARBA" id="ARBA00018261"/>
    </source>
</evidence>
<dbReference type="GO" id="GO:0005576">
    <property type="term" value="C:extracellular region"/>
    <property type="evidence" value="ECO:0007669"/>
    <property type="project" value="UniProtKB-SubCell"/>
</dbReference>
<dbReference type="FunFam" id="2.10.25.10:FF:000766">
    <property type="entry name" value="Complement component C9"/>
    <property type="match status" value="1"/>
</dbReference>
<keyword evidence="14" id="KW-0473">Membrane attack complex</keyword>
<dbReference type="Pfam" id="PF00057">
    <property type="entry name" value="Ldl_recept_a"/>
    <property type="match status" value="1"/>
</dbReference>
<keyword evidence="10" id="KW-0812">Transmembrane</keyword>
<comment type="function">
    <text evidence="20">Pore-forming component of the membrane attack complex (MAC), a multiprotein complex activated by the complement cascade, which inserts into a target cell membrane and forms a pore, leading to target cell membrane rupture and cell lysis. The MAC is initiated by proteolytic cleavage of C5 into complement C5b in response to the classical, alternative, lectin and GZMK complement pathways. The complement pathways consist in a cascade of proteins that leads to phagocytosis and breakdown of pathogens and signaling that strengthens the adaptive immune system. Constitutes the pore-forming subunit of the MAC complex: during MAC assembly, C9 associates with the C5b8 intermediate complex, and polymerizes to complete the pore.</text>
</comment>
<evidence type="ECO:0000256" key="21">
    <source>
        <dbReference type="ARBA" id="ARBA00093512"/>
    </source>
</evidence>
<evidence type="ECO:0000256" key="5">
    <source>
        <dbReference type="ARBA" id="ARBA00022452"/>
    </source>
</evidence>